<feature type="domain" description="HAMP" evidence="15">
    <location>
        <begin position="186"/>
        <end position="239"/>
    </location>
</feature>
<evidence type="ECO:0000259" key="14">
    <source>
        <dbReference type="PROSITE" id="PS50109"/>
    </source>
</evidence>
<name>A0A6J7MUV6_9ZZZZ</name>
<comment type="catalytic activity">
    <reaction evidence="1">
        <text>ATP + protein L-histidine = ADP + protein N-phospho-L-histidine.</text>
        <dbReference type="EC" id="2.7.13.3"/>
    </reaction>
</comment>
<keyword evidence="6 13" id="KW-0812">Transmembrane</keyword>
<keyword evidence="5" id="KW-0808">Transferase</keyword>
<evidence type="ECO:0000256" key="6">
    <source>
        <dbReference type="ARBA" id="ARBA00022692"/>
    </source>
</evidence>
<dbReference type="AlphaFoldDB" id="A0A6J7MUV6"/>
<evidence type="ECO:0000256" key="13">
    <source>
        <dbReference type="SAM" id="Phobius"/>
    </source>
</evidence>
<feature type="transmembrane region" description="Helical" evidence="13">
    <location>
        <begin position="161"/>
        <end position="185"/>
    </location>
</feature>
<evidence type="ECO:0000256" key="7">
    <source>
        <dbReference type="ARBA" id="ARBA00022777"/>
    </source>
</evidence>
<dbReference type="Pfam" id="PF02518">
    <property type="entry name" value="HATPase_c"/>
    <property type="match status" value="1"/>
</dbReference>
<dbReference type="SUPFAM" id="SSF158472">
    <property type="entry name" value="HAMP domain-like"/>
    <property type="match status" value="1"/>
</dbReference>
<dbReference type="Pfam" id="PF00672">
    <property type="entry name" value="HAMP"/>
    <property type="match status" value="1"/>
</dbReference>
<evidence type="ECO:0000313" key="16">
    <source>
        <dbReference type="EMBL" id="CAB4365165.1"/>
    </source>
</evidence>
<dbReference type="CDD" id="cd00075">
    <property type="entry name" value="HATPase"/>
    <property type="match status" value="1"/>
</dbReference>
<evidence type="ECO:0000313" key="19">
    <source>
        <dbReference type="EMBL" id="CAB4944199.1"/>
    </source>
</evidence>
<evidence type="ECO:0000256" key="11">
    <source>
        <dbReference type="SAM" id="Coils"/>
    </source>
</evidence>
<evidence type="ECO:0000313" key="18">
    <source>
        <dbReference type="EMBL" id="CAB4833214.1"/>
    </source>
</evidence>
<keyword evidence="7" id="KW-0418">Kinase</keyword>
<dbReference type="InterPro" id="IPR036097">
    <property type="entry name" value="HisK_dim/P_sf"/>
</dbReference>
<keyword evidence="8 13" id="KW-1133">Transmembrane helix</keyword>
<evidence type="ECO:0000256" key="12">
    <source>
        <dbReference type="SAM" id="MobiDB-lite"/>
    </source>
</evidence>
<gene>
    <name evidence="17" type="ORF">UFOPK2656_02781</name>
    <name evidence="18" type="ORF">UFOPK3099_02320</name>
    <name evidence="19" type="ORF">UFOPK3651_02402</name>
    <name evidence="20" type="ORF">UFOPK3931_00976</name>
    <name evidence="16" type="ORF">UFOPK4189_02920</name>
</gene>
<evidence type="ECO:0000256" key="10">
    <source>
        <dbReference type="ARBA" id="ARBA00023136"/>
    </source>
</evidence>
<evidence type="ECO:0000256" key="8">
    <source>
        <dbReference type="ARBA" id="ARBA00022989"/>
    </source>
</evidence>
<dbReference type="GO" id="GO:0005886">
    <property type="term" value="C:plasma membrane"/>
    <property type="evidence" value="ECO:0007669"/>
    <property type="project" value="TreeGrafter"/>
</dbReference>
<dbReference type="InterPro" id="IPR003594">
    <property type="entry name" value="HATPase_dom"/>
</dbReference>
<keyword evidence="10 13" id="KW-0472">Membrane</keyword>
<dbReference type="SUPFAM" id="SSF47384">
    <property type="entry name" value="Homodimeric domain of signal transducing histidine kinase"/>
    <property type="match status" value="1"/>
</dbReference>
<feature type="domain" description="Histidine kinase" evidence="14">
    <location>
        <begin position="247"/>
        <end position="451"/>
    </location>
</feature>
<dbReference type="PRINTS" id="PR00344">
    <property type="entry name" value="BCTRLSENSOR"/>
</dbReference>
<dbReference type="EMBL" id="CAEZYF010000023">
    <property type="protein sequence ID" value="CAB4739368.1"/>
    <property type="molecule type" value="Genomic_DNA"/>
</dbReference>
<evidence type="ECO:0000256" key="4">
    <source>
        <dbReference type="ARBA" id="ARBA00022553"/>
    </source>
</evidence>
<comment type="subcellular location">
    <subcellularLocation>
        <location evidence="2">Membrane</location>
    </subcellularLocation>
</comment>
<dbReference type="Gene3D" id="3.30.565.10">
    <property type="entry name" value="Histidine kinase-like ATPase, C-terminal domain"/>
    <property type="match status" value="1"/>
</dbReference>
<dbReference type="PROSITE" id="PS50109">
    <property type="entry name" value="HIS_KIN"/>
    <property type="match status" value="1"/>
</dbReference>
<evidence type="ECO:0000313" key="17">
    <source>
        <dbReference type="EMBL" id="CAB4739368.1"/>
    </source>
</evidence>
<dbReference type="PANTHER" id="PTHR45436">
    <property type="entry name" value="SENSOR HISTIDINE KINASE YKOH"/>
    <property type="match status" value="1"/>
</dbReference>
<proteinExistence type="predicted"/>
<evidence type="ECO:0000256" key="5">
    <source>
        <dbReference type="ARBA" id="ARBA00022679"/>
    </source>
</evidence>
<dbReference type="InterPro" id="IPR004358">
    <property type="entry name" value="Sig_transdc_His_kin-like_C"/>
</dbReference>
<keyword evidence="9" id="KW-0902">Two-component regulatory system</keyword>
<protein>
    <recommendedName>
        <fullName evidence="3">histidine kinase</fullName>
        <ecNumber evidence="3">2.7.13.3</ecNumber>
    </recommendedName>
</protein>
<keyword evidence="4" id="KW-0597">Phosphoprotein</keyword>
<dbReference type="InterPro" id="IPR003661">
    <property type="entry name" value="HisK_dim/P_dom"/>
</dbReference>
<dbReference type="SMART" id="SM00387">
    <property type="entry name" value="HATPase_c"/>
    <property type="match status" value="1"/>
</dbReference>
<dbReference type="InterPro" id="IPR003660">
    <property type="entry name" value="HAMP_dom"/>
</dbReference>
<evidence type="ECO:0000256" key="1">
    <source>
        <dbReference type="ARBA" id="ARBA00000085"/>
    </source>
</evidence>
<evidence type="ECO:0000259" key="15">
    <source>
        <dbReference type="PROSITE" id="PS50885"/>
    </source>
</evidence>
<dbReference type="EMBL" id="CAFAAV010000222">
    <property type="protein sequence ID" value="CAB4833214.1"/>
    <property type="molecule type" value="Genomic_DNA"/>
</dbReference>
<dbReference type="SMART" id="SM00388">
    <property type="entry name" value="HisKA"/>
    <property type="match status" value="1"/>
</dbReference>
<dbReference type="SUPFAM" id="SSF55874">
    <property type="entry name" value="ATPase domain of HSP90 chaperone/DNA topoisomerase II/histidine kinase"/>
    <property type="match status" value="1"/>
</dbReference>
<dbReference type="EC" id="2.7.13.3" evidence="3"/>
<dbReference type="EMBL" id="CAESGF010000025">
    <property type="protein sequence ID" value="CAB4365165.1"/>
    <property type="molecule type" value="Genomic_DNA"/>
</dbReference>
<dbReference type="EMBL" id="CAFBOL010000018">
    <property type="protein sequence ID" value="CAB4983778.1"/>
    <property type="molecule type" value="Genomic_DNA"/>
</dbReference>
<evidence type="ECO:0000313" key="20">
    <source>
        <dbReference type="EMBL" id="CAB4983778.1"/>
    </source>
</evidence>
<evidence type="ECO:0000256" key="9">
    <source>
        <dbReference type="ARBA" id="ARBA00023012"/>
    </source>
</evidence>
<dbReference type="Gene3D" id="6.10.340.10">
    <property type="match status" value="1"/>
</dbReference>
<dbReference type="InterPro" id="IPR050428">
    <property type="entry name" value="TCS_sensor_his_kinase"/>
</dbReference>
<dbReference type="CDD" id="cd06225">
    <property type="entry name" value="HAMP"/>
    <property type="match status" value="1"/>
</dbReference>
<reference evidence="20" key="1">
    <citation type="submission" date="2020-05" db="EMBL/GenBank/DDBJ databases">
        <authorList>
            <person name="Chiriac C."/>
            <person name="Salcher M."/>
            <person name="Ghai R."/>
            <person name="Kavagutti S V."/>
        </authorList>
    </citation>
    <scope>NUCLEOTIDE SEQUENCE</scope>
</reference>
<keyword evidence="11" id="KW-0175">Coiled coil</keyword>
<dbReference type="PANTHER" id="PTHR45436:SF5">
    <property type="entry name" value="SENSOR HISTIDINE KINASE TRCS"/>
    <property type="match status" value="1"/>
</dbReference>
<dbReference type="GO" id="GO:0000155">
    <property type="term" value="F:phosphorelay sensor kinase activity"/>
    <property type="evidence" value="ECO:0007669"/>
    <property type="project" value="InterPro"/>
</dbReference>
<dbReference type="CDD" id="cd00082">
    <property type="entry name" value="HisKA"/>
    <property type="match status" value="1"/>
</dbReference>
<evidence type="ECO:0000256" key="3">
    <source>
        <dbReference type="ARBA" id="ARBA00012438"/>
    </source>
</evidence>
<sequence>MSLRLKLVLALTLLAVCATAAIGVASYTNTKRQMEHTVDRSLEAASQQFTERPGMGDPDNDGDGTGNGNAHVPGGDRPRSFEQVLYQRIDSLGMVLVSPTSGELPISGADLAVAASADVNARTRYEVDLDGEPFRMLTVKYKDGAAQFARSLDESQKSLSAILRSTLLAVIIVALVSAMLGWLVARQTTRRLLRLTLAAGIVASTGRLDVEVPTDGSDETGQLGRAFSGMLSALHASRQEQHQLVQDASHELRTPLTSLRTNVSVLRRRFGSLDDQSRDQLLADLDSETRELTDLVNELVELATDRRDDEPVQPVRLGDPAERAAARSRRRFSRDVLVVADESTVDGQPNAIERAIQNLIDNACKFAPDGPVEVSIFDGSVTVRDHGPGLHEQDIPHLFDRFYRSVEMRSKPGSGLGLAIVKSVVDAHGGEVFAQNAPDGGAVLGFTVPIS</sequence>
<feature type="region of interest" description="Disordered" evidence="12">
    <location>
        <begin position="36"/>
        <end position="77"/>
    </location>
</feature>
<dbReference type="InterPro" id="IPR005467">
    <property type="entry name" value="His_kinase_dom"/>
</dbReference>
<evidence type="ECO:0000256" key="2">
    <source>
        <dbReference type="ARBA" id="ARBA00004370"/>
    </source>
</evidence>
<dbReference type="Gene3D" id="1.10.287.130">
    <property type="match status" value="1"/>
</dbReference>
<dbReference type="PROSITE" id="PS50885">
    <property type="entry name" value="HAMP"/>
    <property type="match status" value="1"/>
</dbReference>
<dbReference type="InterPro" id="IPR036890">
    <property type="entry name" value="HATPase_C_sf"/>
</dbReference>
<dbReference type="SMART" id="SM00304">
    <property type="entry name" value="HAMP"/>
    <property type="match status" value="1"/>
</dbReference>
<dbReference type="EMBL" id="CAFBMT010000015">
    <property type="protein sequence ID" value="CAB4944199.1"/>
    <property type="molecule type" value="Genomic_DNA"/>
</dbReference>
<dbReference type="Pfam" id="PF00512">
    <property type="entry name" value="HisKA"/>
    <property type="match status" value="1"/>
</dbReference>
<organism evidence="20">
    <name type="scientific">freshwater metagenome</name>
    <dbReference type="NCBI Taxonomy" id="449393"/>
    <lineage>
        <taxon>unclassified sequences</taxon>
        <taxon>metagenomes</taxon>
        <taxon>ecological metagenomes</taxon>
    </lineage>
</organism>
<accession>A0A6J7MUV6</accession>
<feature type="coiled-coil region" evidence="11">
    <location>
        <begin position="278"/>
        <end position="305"/>
    </location>
</feature>